<accession>A0A380NI33</accession>
<comment type="similarity">
    <text evidence="1 4">Belongs to the bacterial solute-binding protein 9 family.</text>
</comment>
<keyword evidence="2 4" id="KW-0813">Transport</keyword>
<keyword evidence="6" id="KW-0449">Lipoprotein</keyword>
<dbReference type="GO" id="GO:0007155">
    <property type="term" value="P:cell adhesion"/>
    <property type="evidence" value="ECO:0007669"/>
    <property type="project" value="InterPro"/>
</dbReference>
<dbReference type="AlphaFoldDB" id="A0A380NI33"/>
<keyword evidence="3" id="KW-0732">Signal</keyword>
<organism evidence="6 7">
    <name type="scientific">Veillonella criceti</name>
    <dbReference type="NCBI Taxonomy" id="103891"/>
    <lineage>
        <taxon>Bacteria</taxon>
        <taxon>Bacillati</taxon>
        <taxon>Bacillota</taxon>
        <taxon>Negativicutes</taxon>
        <taxon>Veillonellales</taxon>
        <taxon>Veillonellaceae</taxon>
        <taxon>Veillonella</taxon>
    </lineage>
</organism>
<feature type="compositionally biased region" description="Basic and acidic residues" evidence="5">
    <location>
        <begin position="137"/>
        <end position="151"/>
    </location>
</feature>
<dbReference type="InterPro" id="IPR006127">
    <property type="entry name" value="ZnuA-like"/>
</dbReference>
<dbReference type="SUPFAM" id="SSF53807">
    <property type="entry name" value="Helical backbone' metal receptor"/>
    <property type="match status" value="1"/>
</dbReference>
<name>A0A380NI33_9FIRM</name>
<dbReference type="InterPro" id="IPR006128">
    <property type="entry name" value="Lipoprotein_PsaA-like"/>
</dbReference>
<dbReference type="OrthoDB" id="9810636at2"/>
<evidence type="ECO:0000256" key="2">
    <source>
        <dbReference type="ARBA" id="ARBA00022448"/>
    </source>
</evidence>
<keyword evidence="7" id="KW-1185">Reference proteome</keyword>
<dbReference type="PRINTS" id="PR00690">
    <property type="entry name" value="ADHESNFAMILY"/>
</dbReference>
<dbReference type="Proteomes" id="UP000255367">
    <property type="component" value="Unassembled WGS sequence"/>
</dbReference>
<dbReference type="PANTHER" id="PTHR42953:SF3">
    <property type="entry name" value="HIGH-AFFINITY ZINC UPTAKE SYSTEM PROTEIN ZNUA"/>
    <property type="match status" value="1"/>
</dbReference>
<evidence type="ECO:0000256" key="3">
    <source>
        <dbReference type="ARBA" id="ARBA00022729"/>
    </source>
</evidence>
<reference evidence="6 7" key="1">
    <citation type="submission" date="2018-06" db="EMBL/GenBank/DDBJ databases">
        <authorList>
            <consortium name="Pathogen Informatics"/>
            <person name="Doyle S."/>
        </authorList>
    </citation>
    <scope>NUCLEOTIDE SEQUENCE [LARGE SCALE GENOMIC DNA]</scope>
    <source>
        <strain evidence="6 7">NCTC12020</strain>
    </source>
</reference>
<dbReference type="Pfam" id="PF01297">
    <property type="entry name" value="ZnuA"/>
    <property type="match status" value="1"/>
</dbReference>
<sequence>MKKWRTIGLTAVLAVGVVLGSVLLGGCGSNSTESTKNGLAVVTTVYPAYDIAKQVGGDKVNVTMLVPPGTEPHDWEPTVNDLKAVGKAKLFIYNGAGLEPTEKLLAADIIKEAKPVELSSVVDVLPSATTSLDSETEAMHHSHEGNGAEAHHHELGAKPIAGEHEHHHDTVDPHVWLNPMNVAKEVDLVVKAFSEADPANKEYYEANGKAYKEKLIALDTAYHTFASQVATKELVVTHEAFGYLAKQYGFTQLGIMGVAPDAEPTPERMASIISFVKAHKVQAIFSEALVNPKLANAIAGETGAKVYMLNPVEGLTEEQMKAGENYLTIMTQNLTVLREALGVN</sequence>
<dbReference type="InterPro" id="IPR006129">
    <property type="entry name" value="AdhesinB"/>
</dbReference>
<dbReference type="GO" id="GO:0046872">
    <property type="term" value="F:metal ion binding"/>
    <property type="evidence" value="ECO:0007669"/>
    <property type="project" value="InterPro"/>
</dbReference>
<evidence type="ECO:0000256" key="1">
    <source>
        <dbReference type="ARBA" id="ARBA00011028"/>
    </source>
</evidence>
<evidence type="ECO:0000256" key="4">
    <source>
        <dbReference type="RuleBase" id="RU003512"/>
    </source>
</evidence>
<dbReference type="PANTHER" id="PTHR42953">
    <property type="entry name" value="HIGH-AFFINITY ZINC UPTAKE SYSTEM PROTEIN ZNUA-RELATED"/>
    <property type="match status" value="1"/>
</dbReference>
<dbReference type="GO" id="GO:0030001">
    <property type="term" value="P:metal ion transport"/>
    <property type="evidence" value="ECO:0007669"/>
    <property type="project" value="InterPro"/>
</dbReference>
<dbReference type="InterPro" id="IPR050492">
    <property type="entry name" value="Bact_metal-bind_prot9"/>
</dbReference>
<dbReference type="Gene3D" id="3.40.50.1980">
    <property type="entry name" value="Nitrogenase molybdenum iron protein domain"/>
    <property type="match status" value="2"/>
</dbReference>
<proteinExistence type="inferred from homology"/>
<evidence type="ECO:0000313" key="7">
    <source>
        <dbReference type="Proteomes" id="UP000255367"/>
    </source>
</evidence>
<feature type="region of interest" description="Disordered" evidence="5">
    <location>
        <begin position="132"/>
        <end position="151"/>
    </location>
</feature>
<gene>
    <name evidence="6" type="primary">adcA</name>
    <name evidence="6" type="ORF">NCTC12020_00243</name>
</gene>
<dbReference type="EMBL" id="UHIO01000001">
    <property type="protein sequence ID" value="SUP40213.1"/>
    <property type="molecule type" value="Genomic_DNA"/>
</dbReference>
<evidence type="ECO:0000256" key="5">
    <source>
        <dbReference type="SAM" id="MobiDB-lite"/>
    </source>
</evidence>
<evidence type="ECO:0000313" key="6">
    <source>
        <dbReference type="EMBL" id="SUP40213.1"/>
    </source>
</evidence>
<dbReference type="PRINTS" id="PR00691">
    <property type="entry name" value="ADHESINB"/>
</dbReference>
<dbReference type="PROSITE" id="PS51257">
    <property type="entry name" value="PROKAR_LIPOPROTEIN"/>
    <property type="match status" value="1"/>
</dbReference>
<dbReference type="RefSeq" id="WP_115309509.1">
    <property type="nucleotide sequence ID" value="NZ_UHIO01000001.1"/>
</dbReference>
<protein>
    <submittedName>
        <fullName evidence="6">Probable zinc transport system zinc-binding lipoprotein AdcA</fullName>
    </submittedName>
</protein>